<proteinExistence type="predicted"/>
<accession>W2K3N5</accession>
<feature type="compositionally biased region" description="Polar residues" evidence="1">
    <location>
        <begin position="89"/>
        <end position="110"/>
    </location>
</feature>
<dbReference type="AlphaFoldDB" id="W2K3N5"/>
<dbReference type="VEuPathDB" id="FungiDB:PPTG_05803"/>
<organism evidence="2">
    <name type="scientific">Phytophthora nicotianae</name>
    <name type="common">Potato buckeye rot agent</name>
    <name type="synonym">Phytophthora parasitica</name>
    <dbReference type="NCBI Taxonomy" id="4792"/>
    <lineage>
        <taxon>Eukaryota</taxon>
        <taxon>Sar</taxon>
        <taxon>Stramenopiles</taxon>
        <taxon>Oomycota</taxon>
        <taxon>Peronosporomycetes</taxon>
        <taxon>Peronosporales</taxon>
        <taxon>Peronosporaceae</taxon>
        <taxon>Phytophthora</taxon>
    </lineage>
</organism>
<feature type="region of interest" description="Disordered" evidence="1">
    <location>
        <begin position="70"/>
        <end position="110"/>
    </location>
</feature>
<reference evidence="2" key="1">
    <citation type="submission" date="2013-11" db="EMBL/GenBank/DDBJ databases">
        <title>The Genome Sequence of Phytophthora parasitica CHvinca01.</title>
        <authorList>
            <consortium name="The Broad Institute Genomics Platform"/>
            <person name="Russ C."/>
            <person name="Tyler B."/>
            <person name="Panabieres F."/>
            <person name="Shan W."/>
            <person name="Tripathy S."/>
            <person name="Grunwald N."/>
            <person name="Machado M."/>
            <person name="Johnson C.S."/>
            <person name="Arredondo F."/>
            <person name="Hong C."/>
            <person name="Coffey M."/>
            <person name="Young S.K."/>
            <person name="Zeng Q."/>
            <person name="Gargeya S."/>
            <person name="Fitzgerald M."/>
            <person name="Abouelleil A."/>
            <person name="Alvarado L."/>
            <person name="Chapman S.B."/>
            <person name="Gainer-Dewar J."/>
            <person name="Goldberg J."/>
            <person name="Griggs A."/>
            <person name="Gujja S."/>
            <person name="Hansen M."/>
            <person name="Howarth C."/>
            <person name="Imamovic A."/>
            <person name="Ireland A."/>
            <person name="Larimer J."/>
            <person name="McCowan C."/>
            <person name="Murphy C."/>
            <person name="Pearson M."/>
            <person name="Poon T.W."/>
            <person name="Priest M."/>
            <person name="Roberts A."/>
            <person name="Saif S."/>
            <person name="Shea T."/>
            <person name="Sykes S."/>
            <person name="Wortman J."/>
            <person name="Nusbaum C."/>
            <person name="Birren B."/>
        </authorList>
    </citation>
    <scope>NUCLEOTIDE SEQUENCE [LARGE SCALE GENOMIC DNA]</scope>
    <source>
        <strain evidence="2">CHvinca01</strain>
    </source>
</reference>
<evidence type="ECO:0000256" key="1">
    <source>
        <dbReference type="SAM" id="MobiDB-lite"/>
    </source>
</evidence>
<protein>
    <submittedName>
        <fullName evidence="2">Uncharacterized protein</fullName>
    </submittedName>
</protein>
<sequence>MAKSMIFMPPAEELAAVEDGFYATAGSPDTIGAETSSIGPQAKTCEETRVQFADWQVWWHRMETACDQSDEASGSLHLDSSRHTVPSRGLSTSQDCFNPNLLSRRSTFST</sequence>
<dbReference type="EMBL" id="KI682920">
    <property type="protein sequence ID" value="ETL79791.1"/>
    <property type="molecule type" value="Genomic_DNA"/>
</dbReference>
<name>W2K3N5_PHYNI</name>
<gene>
    <name evidence="2" type="ORF">L917_19649</name>
</gene>
<evidence type="ECO:0000313" key="2">
    <source>
        <dbReference type="EMBL" id="ETL79791.1"/>
    </source>
</evidence>
<dbReference type="Proteomes" id="UP000054423">
    <property type="component" value="Unassembled WGS sequence"/>
</dbReference>